<accession>A0AAQ4FMG8</accession>
<reference evidence="1 2" key="1">
    <citation type="journal article" date="2023" name="Arcadia Sci">
        <title>De novo assembly of a long-read Amblyomma americanum tick genome.</title>
        <authorList>
            <person name="Chou S."/>
            <person name="Poskanzer K.E."/>
            <person name="Rollins M."/>
            <person name="Thuy-Boun P.S."/>
        </authorList>
    </citation>
    <scope>NUCLEOTIDE SEQUENCE [LARGE SCALE GENOMIC DNA]</scope>
    <source>
        <strain evidence="1">F_SG_1</strain>
        <tissue evidence="1">Salivary glands</tissue>
    </source>
</reference>
<sequence length="189" mass="22779">MQVPHHSTDVTRLRILMRYRGIYLDRDVFVVRTLRQFLRYEATLTCPQGQAIGNMLMILHIDSRLLKLYHETYREFNDTLWYYNAGKLPTLELVYEQPHLLNRMYNSLEISLDMISMLYESHAYPNWRDAYAMHTYVSFRKQSEHDPLQNRVRHSYYPGPRQCDWADGPYGAVWYLGLRRPVRACRKLR</sequence>
<dbReference type="PANTHER" id="PTHR46830:SF1">
    <property type="entry name" value="ALPHA-1,4-N-ACETYLGLUCOSAMINYLTRANSFERASE"/>
    <property type="match status" value="1"/>
</dbReference>
<gene>
    <name evidence="1" type="ORF">V5799_022552</name>
</gene>
<dbReference type="AlphaFoldDB" id="A0AAQ4FMG8"/>
<evidence type="ECO:0000313" key="2">
    <source>
        <dbReference type="Proteomes" id="UP001321473"/>
    </source>
</evidence>
<protein>
    <submittedName>
        <fullName evidence="1">Uncharacterized protein</fullName>
    </submittedName>
</protein>
<name>A0AAQ4FMG8_AMBAM</name>
<dbReference type="InterPro" id="IPR029044">
    <property type="entry name" value="Nucleotide-diphossugar_trans"/>
</dbReference>
<dbReference type="EMBL" id="JARKHS020001572">
    <property type="protein sequence ID" value="KAK8787672.1"/>
    <property type="molecule type" value="Genomic_DNA"/>
</dbReference>
<dbReference type="Gene3D" id="3.90.550.20">
    <property type="match status" value="1"/>
</dbReference>
<keyword evidence="2" id="KW-1185">Reference proteome</keyword>
<dbReference type="SUPFAM" id="SSF53448">
    <property type="entry name" value="Nucleotide-diphospho-sugar transferases"/>
    <property type="match status" value="1"/>
</dbReference>
<dbReference type="Proteomes" id="UP001321473">
    <property type="component" value="Unassembled WGS sequence"/>
</dbReference>
<dbReference type="PANTHER" id="PTHR46830">
    <property type="entry name" value="TRANSFERASE, PUTATIVE-RELATED"/>
    <property type="match status" value="1"/>
</dbReference>
<evidence type="ECO:0000313" key="1">
    <source>
        <dbReference type="EMBL" id="KAK8787672.1"/>
    </source>
</evidence>
<dbReference type="InterPro" id="IPR007577">
    <property type="entry name" value="GlycoTrfase_DXD_sugar-bd_CS"/>
</dbReference>
<proteinExistence type="predicted"/>
<organism evidence="1 2">
    <name type="scientific">Amblyomma americanum</name>
    <name type="common">Lone star tick</name>
    <dbReference type="NCBI Taxonomy" id="6943"/>
    <lineage>
        <taxon>Eukaryota</taxon>
        <taxon>Metazoa</taxon>
        <taxon>Ecdysozoa</taxon>
        <taxon>Arthropoda</taxon>
        <taxon>Chelicerata</taxon>
        <taxon>Arachnida</taxon>
        <taxon>Acari</taxon>
        <taxon>Parasitiformes</taxon>
        <taxon>Ixodida</taxon>
        <taxon>Ixodoidea</taxon>
        <taxon>Ixodidae</taxon>
        <taxon>Amblyomminae</taxon>
        <taxon>Amblyomma</taxon>
    </lineage>
</organism>
<comment type="caution">
    <text evidence="1">The sequence shown here is derived from an EMBL/GenBank/DDBJ whole genome shotgun (WGS) entry which is preliminary data.</text>
</comment>
<dbReference type="Pfam" id="PF04488">
    <property type="entry name" value="Gly_transf_sug"/>
    <property type="match status" value="1"/>
</dbReference>